<feature type="compositionally biased region" description="Acidic residues" evidence="1">
    <location>
        <begin position="57"/>
        <end position="78"/>
    </location>
</feature>
<dbReference type="OrthoDB" id="10252032at2759"/>
<protein>
    <submittedName>
        <fullName evidence="2">Ribosome biogenesis protein Kri1</fullName>
    </submittedName>
</protein>
<evidence type="ECO:0000256" key="1">
    <source>
        <dbReference type="SAM" id="MobiDB-lite"/>
    </source>
</evidence>
<dbReference type="GO" id="GO:0030686">
    <property type="term" value="C:90S preribosome"/>
    <property type="evidence" value="ECO:0007669"/>
    <property type="project" value="TreeGrafter"/>
</dbReference>
<accession>A0A9W8LXN2</accession>
<name>A0A9W8LXN2_9FUNG</name>
<feature type="compositionally biased region" description="Low complexity" evidence="1">
    <location>
        <begin position="1"/>
        <end position="17"/>
    </location>
</feature>
<feature type="non-terminal residue" evidence="2">
    <location>
        <position position="209"/>
    </location>
</feature>
<keyword evidence="3" id="KW-1185">Reference proteome</keyword>
<comment type="caution">
    <text evidence="2">The sequence shown here is derived from an EMBL/GenBank/DDBJ whole genome shotgun (WGS) entry which is preliminary data.</text>
</comment>
<dbReference type="GO" id="GO:0005730">
    <property type="term" value="C:nucleolus"/>
    <property type="evidence" value="ECO:0007669"/>
    <property type="project" value="TreeGrafter"/>
</dbReference>
<feature type="compositionally biased region" description="Acidic residues" evidence="1">
    <location>
        <begin position="182"/>
        <end position="192"/>
    </location>
</feature>
<proteinExistence type="predicted"/>
<feature type="compositionally biased region" description="Basic and acidic residues" evidence="1">
    <location>
        <begin position="21"/>
        <end position="47"/>
    </location>
</feature>
<dbReference type="AlphaFoldDB" id="A0A9W8LXN2"/>
<gene>
    <name evidence="2" type="primary">kri1</name>
    <name evidence="2" type="ORF">IWW36_005927</name>
</gene>
<evidence type="ECO:0000313" key="2">
    <source>
        <dbReference type="EMBL" id="KAJ2842386.1"/>
    </source>
</evidence>
<evidence type="ECO:0000313" key="3">
    <source>
        <dbReference type="Proteomes" id="UP001139887"/>
    </source>
</evidence>
<dbReference type="EMBL" id="JANBUW010001794">
    <property type="protein sequence ID" value="KAJ2842386.1"/>
    <property type="molecule type" value="Genomic_DNA"/>
</dbReference>
<dbReference type="Proteomes" id="UP001139887">
    <property type="component" value="Unassembled WGS sequence"/>
</dbReference>
<organism evidence="2 3">
    <name type="scientific">Coemansia brasiliensis</name>
    <dbReference type="NCBI Taxonomy" id="2650707"/>
    <lineage>
        <taxon>Eukaryota</taxon>
        <taxon>Fungi</taxon>
        <taxon>Fungi incertae sedis</taxon>
        <taxon>Zoopagomycota</taxon>
        <taxon>Kickxellomycotina</taxon>
        <taxon>Kickxellomycetes</taxon>
        <taxon>Kickxellales</taxon>
        <taxon>Kickxellaceae</taxon>
        <taxon>Coemansia</taxon>
    </lineage>
</organism>
<dbReference type="InterPro" id="IPR018034">
    <property type="entry name" value="Kri1"/>
</dbReference>
<feature type="compositionally biased region" description="Basic and acidic residues" evidence="1">
    <location>
        <begin position="193"/>
        <end position="209"/>
    </location>
</feature>
<dbReference type="GO" id="GO:0000447">
    <property type="term" value="P:endonucleolytic cleavage in ITS1 to separate SSU-rRNA from 5.8S rRNA and LSU-rRNA from tricistronic rRNA transcript (SSU-rRNA, 5.8S rRNA, LSU-rRNA)"/>
    <property type="evidence" value="ECO:0007669"/>
    <property type="project" value="TreeGrafter"/>
</dbReference>
<feature type="region of interest" description="Disordered" evidence="1">
    <location>
        <begin position="1"/>
        <end position="83"/>
    </location>
</feature>
<sequence length="209" mass="23327">MSTSHSESESSSSENTSVDLTKIDKRKLLCAEERRRRAGDENGKLEDYLSSSSDSPDSSDDSEGSDESSSDEMEDENGELITPELDAQIIKTLTALQSKDTSVYNPKVNFFSEEAVKQAEEAWKAKQAQKEKGKAGMTITQYQHKINVEHGGVVDEEKELPQMTHVEEQKALKDAFKQAAQDADDDDDDEEDLLVKKEKSEEEVSREDA</sequence>
<dbReference type="PANTHER" id="PTHR14490:SF5">
    <property type="entry name" value="PROTEIN KRI1 HOMOLOG"/>
    <property type="match status" value="1"/>
</dbReference>
<reference evidence="2" key="1">
    <citation type="submission" date="2022-07" db="EMBL/GenBank/DDBJ databases">
        <title>Phylogenomic reconstructions and comparative analyses of Kickxellomycotina fungi.</title>
        <authorList>
            <person name="Reynolds N.K."/>
            <person name="Stajich J.E."/>
            <person name="Barry K."/>
            <person name="Grigoriev I.V."/>
            <person name="Crous P."/>
            <person name="Smith M.E."/>
        </authorList>
    </citation>
    <scope>NUCLEOTIDE SEQUENCE</scope>
    <source>
        <strain evidence="2">NRRL 1566</strain>
    </source>
</reference>
<dbReference type="PANTHER" id="PTHR14490">
    <property type="entry name" value="ZINC FINGER, ZZ TYPE"/>
    <property type="match status" value="1"/>
</dbReference>
<feature type="region of interest" description="Disordered" evidence="1">
    <location>
        <begin position="175"/>
        <end position="209"/>
    </location>
</feature>